<dbReference type="Pfam" id="PF00020">
    <property type="entry name" value="TNFR_c6"/>
    <property type="match status" value="1"/>
</dbReference>
<feature type="compositionally biased region" description="Acidic residues" evidence="2">
    <location>
        <begin position="258"/>
        <end position="267"/>
    </location>
</feature>
<dbReference type="SUPFAM" id="SSF57586">
    <property type="entry name" value="TNF receptor-like"/>
    <property type="match status" value="2"/>
</dbReference>
<dbReference type="EMBL" id="JAYRBN010000025">
    <property type="protein sequence ID" value="KAL2750192.1"/>
    <property type="molecule type" value="Genomic_DNA"/>
</dbReference>
<dbReference type="PROSITE" id="PS00652">
    <property type="entry name" value="TNFR_NGFR_1"/>
    <property type="match status" value="1"/>
</dbReference>
<dbReference type="Proteomes" id="UP001607303">
    <property type="component" value="Unassembled WGS sequence"/>
</dbReference>
<evidence type="ECO:0000256" key="2">
    <source>
        <dbReference type="SAM" id="MobiDB-lite"/>
    </source>
</evidence>
<name>A0ABD2CYI5_VESMC</name>
<organism evidence="4 5">
    <name type="scientific">Vespula maculifrons</name>
    <name type="common">Eastern yellow jacket</name>
    <name type="synonym">Wasp</name>
    <dbReference type="NCBI Taxonomy" id="7453"/>
    <lineage>
        <taxon>Eukaryota</taxon>
        <taxon>Metazoa</taxon>
        <taxon>Ecdysozoa</taxon>
        <taxon>Arthropoda</taxon>
        <taxon>Hexapoda</taxon>
        <taxon>Insecta</taxon>
        <taxon>Pterygota</taxon>
        <taxon>Neoptera</taxon>
        <taxon>Endopterygota</taxon>
        <taxon>Hymenoptera</taxon>
        <taxon>Apocrita</taxon>
        <taxon>Aculeata</taxon>
        <taxon>Vespoidea</taxon>
        <taxon>Vespidae</taxon>
        <taxon>Vespinae</taxon>
        <taxon>Vespula</taxon>
    </lineage>
</organism>
<feature type="repeat" description="TNFR-Cys" evidence="1">
    <location>
        <begin position="151"/>
        <end position="190"/>
    </location>
</feature>
<evidence type="ECO:0000256" key="1">
    <source>
        <dbReference type="PROSITE-ProRule" id="PRU00206"/>
    </source>
</evidence>
<keyword evidence="5" id="KW-1185">Reference proteome</keyword>
<dbReference type="PROSITE" id="PS50050">
    <property type="entry name" value="TNFR_NGFR_2"/>
    <property type="match status" value="1"/>
</dbReference>
<reference evidence="4 5" key="1">
    <citation type="journal article" date="2024" name="Ann. Entomol. Soc. Am.">
        <title>Genomic analyses of the southern and eastern yellowjacket wasps (Hymenoptera: Vespidae) reveal evolutionary signatures of social life.</title>
        <authorList>
            <person name="Catto M.A."/>
            <person name="Caine P.B."/>
            <person name="Orr S.E."/>
            <person name="Hunt B.G."/>
            <person name="Goodisman M.A.D."/>
        </authorList>
    </citation>
    <scope>NUCLEOTIDE SEQUENCE [LARGE SCALE GENOMIC DNA]</scope>
    <source>
        <strain evidence="4">232</strain>
        <tissue evidence="4">Head and thorax</tissue>
    </source>
</reference>
<comment type="caution">
    <text evidence="1">Lacks conserved residue(s) required for the propagation of feature annotation.</text>
</comment>
<dbReference type="Gene3D" id="2.10.50.10">
    <property type="entry name" value="Tumor Necrosis Factor Receptor, subunit A, domain 2"/>
    <property type="match status" value="2"/>
</dbReference>
<dbReference type="PANTHER" id="PTHR47881">
    <property type="entry name" value="TUMOR NECROSIS FACTOR RECEPTOR SUBFAMILY MEMBER 4"/>
    <property type="match status" value="1"/>
</dbReference>
<comment type="caution">
    <text evidence="4">The sequence shown here is derived from an EMBL/GenBank/DDBJ whole genome shotgun (WGS) entry which is preliminary data.</text>
</comment>
<accession>A0ABD2CYI5</accession>
<keyword evidence="1" id="KW-1015">Disulfide bond</keyword>
<dbReference type="InterPro" id="IPR020445">
    <property type="entry name" value="TNFR_4"/>
</dbReference>
<feature type="disulfide bond" evidence="1">
    <location>
        <begin position="169"/>
        <end position="182"/>
    </location>
</feature>
<gene>
    <name evidence="4" type="ORF">V1477_001688</name>
</gene>
<sequence length="277" mass="31116">MTTDLIFGRTDAGARTLLPPRRDRPFLGERSRNDTVREIYSGDDRYDGLPTIDSRSSDPSYSLRRLTAAKLAYALALRRAISEEEISETMLSTRESTIALLVVFALILSIDVTDGRPRIRHHKGGTHCSRCGPGWGVTSRCVRGRDTECAKCLPGTYSPHHSTQPCWICSRCGPGLYEAHSCTSKTDTVCDSCHRAAPDNPDYLRKCKTRGNFFLAPEDAEDTAEESVLINQSDRVFHFEERQEILEKDVEAAGFLDEPNDQNDFVDYESSKTMQRL</sequence>
<feature type="domain" description="TNFR-Cys" evidence="3">
    <location>
        <begin position="151"/>
        <end position="190"/>
    </location>
</feature>
<dbReference type="SMART" id="SM00208">
    <property type="entry name" value="TNFR"/>
    <property type="match status" value="1"/>
</dbReference>
<feature type="disulfide bond" evidence="1">
    <location>
        <begin position="172"/>
        <end position="190"/>
    </location>
</feature>
<dbReference type="PANTHER" id="PTHR47881:SF1">
    <property type="entry name" value="TUMOR NECROSIS FACTOR RECEPTOR SUPERFAMILY MEMBER 4"/>
    <property type="match status" value="1"/>
</dbReference>
<evidence type="ECO:0000313" key="5">
    <source>
        <dbReference type="Proteomes" id="UP001607303"/>
    </source>
</evidence>
<proteinExistence type="predicted"/>
<dbReference type="AlphaFoldDB" id="A0ABD2CYI5"/>
<evidence type="ECO:0000313" key="4">
    <source>
        <dbReference type="EMBL" id="KAL2750192.1"/>
    </source>
</evidence>
<protein>
    <submittedName>
        <fullName evidence="4">Tumor necrosis factor receptor superfamily member 4-like</fullName>
    </submittedName>
</protein>
<evidence type="ECO:0000259" key="3">
    <source>
        <dbReference type="PROSITE" id="PS50050"/>
    </source>
</evidence>
<feature type="region of interest" description="Disordered" evidence="2">
    <location>
        <begin position="256"/>
        <end position="277"/>
    </location>
</feature>
<dbReference type="InterPro" id="IPR001368">
    <property type="entry name" value="TNFR/NGFR_Cys_rich_reg"/>
</dbReference>